<keyword evidence="3" id="KW-0597">Phosphoprotein</keyword>
<dbReference type="GO" id="GO:0046983">
    <property type="term" value="F:protein dimerization activity"/>
    <property type="evidence" value="ECO:0007669"/>
    <property type="project" value="InterPro"/>
</dbReference>
<comment type="catalytic activity">
    <reaction evidence="1">
        <text>ATP + protein L-histidine = ADP + protein N-phospho-L-histidine.</text>
        <dbReference type="EC" id="2.7.13.3"/>
    </reaction>
</comment>
<dbReference type="Gene3D" id="3.30.565.10">
    <property type="entry name" value="Histidine kinase-like ATPase, C-terminal domain"/>
    <property type="match status" value="1"/>
</dbReference>
<keyword evidence="13" id="KW-1185">Reference proteome</keyword>
<evidence type="ECO:0000313" key="12">
    <source>
        <dbReference type="EMBL" id="EFG04070.2"/>
    </source>
</evidence>
<feature type="transmembrane region" description="Helical" evidence="10">
    <location>
        <begin position="163"/>
        <end position="181"/>
    </location>
</feature>
<dbReference type="SUPFAM" id="SSF55874">
    <property type="entry name" value="ATPase domain of HSP90 chaperone/DNA topoisomerase II/histidine kinase"/>
    <property type="match status" value="1"/>
</dbReference>
<evidence type="ECO:0000256" key="7">
    <source>
        <dbReference type="ARBA" id="ARBA00022840"/>
    </source>
</evidence>
<keyword evidence="10" id="KW-0812">Transmembrane</keyword>
<dbReference type="Pfam" id="PF07730">
    <property type="entry name" value="HisKA_3"/>
    <property type="match status" value="1"/>
</dbReference>
<dbReference type="EMBL" id="CM000914">
    <property type="protein sequence ID" value="EFG04070.2"/>
    <property type="molecule type" value="Genomic_DNA"/>
</dbReference>
<dbReference type="eggNOG" id="COG4585">
    <property type="taxonomic scope" value="Bacteria"/>
</dbReference>
<name>D5SJH7_STRCL</name>
<reference evidence="12 13" key="1">
    <citation type="journal article" date="2010" name="Genome Biol. Evol.">
        <title>The sequence of a 1.8-mb bacterial linear plasmid reveals a rich evolutionary reservoir of secondary metabolic pathways.</title>
        <authorList>
            <person name="Medema M.H."/>
            <person name="Trefzer A."/>
            <person name="Kovalchuk A."/>
            <person name="van den Berg M."/>
            <person name="Mueller U."/>
            <person name="Heijne W."/>
            <person name="Wu L."/>
            <person name="Alam M.T."/>
            <person name="Ronning C.M."/>
            <person name="Nierman W.C."/>
            <person name="Bovenberg R.A.L."/>
            <person name="Breitling R."/>
            <person name="Takano E."/>
        </authorList>
    </citation>
    <scope>NUCLEOTIDE SEQUENCE [LARGE SCALE GENOMIC DNA]</scope>
    <source>
        <strain evidence="13">ATCC 27064 / DSM 738 / JCM 4710 / NBRC 13307 / NCIMB 12785 / NRRL 3585 / VKM Ac-602</strain>
        <plasmid evidence="12">pSCL4</plasmid>
    </source>
</reference>
<feature type="compositionally biased region" description="Gly residues" evidence="9">
    <location>
        <begin position="11"/>
        <end position="27"/>
    </location>
</feature>
<dbReference type="AlphaFoldDB" id="D5SJH7"/>
<gene>
    <name evidence="12" type="ORF">SCLAV_p0581</name>
</gene>
<keyword evidence="5" id="KW-0547">Nucleotide-binding</keyword>
<proteinExistence type="predicted"/>
<dbReference type="PANTHER" id="PTHR24421">
    <property type="entry name" value="NITRATE/NITRITE SENSOR PROTEIN NARX-RELATED"/>
    <property type="match status" value="1"/>
</dbReference>
<evidence type="ECO:0000256" key="9">
    <source>
        <dbReference type="SAM" id="MobiDB-lite"/>
    </source>
</evidence>
<feature type="domain" description="Signal transduction histidine kinase subgroup 3 dimerisation and phosphoacceptor" evidence="11">
    <location>
        <begin position="201"/>
        <end position="267"/>
    </location>
</feature>
<dbReference type="EC" id="2.7.13.3" evidence="2"/>
<keyword evidence="12" id="KW-0614">Plasmid</keyword>
<accession>D5SJH7</accession>
<evidence type="ECO:0000256" key="3">
    <source>
        <dbReference type="ARBA" id="ARBA00022553"/>
    </source>
</evidence>
<evidence type="ECO:0000256" key="4">
    <source>
        <dbReference type="ARBA" id="ARBA00022679"/>
    </source>
</evidence>
<keyword evidence="6 12" id="KW-0418">Kinase</keyword>
<evidence type="ECO:0000256" key="8">
    <source>
        <dbReference type="ARBA" id="ARBA00023012"/>
    </source>
</evidence>
<keyword evidence="8" id="KW-0902">Two-component regulatory system</keyword>
<keyword evidence="4" id="KW-0808">Transferase</keyword>
<feature type="region of interest" description="Disordered" evidence="9">
    <location>
        <begin position="1"/>
        <end position="29"/>
    </location>
</feature>
<evidence type="ECO:0000259" key="11">
    <source>
        <dbReference type="Pfam" id="PF07730"/>
    </source>
</evidence>
<evidence type="ECO:0000256" key="1">
    <source>
        <dbReference type="ARBA" id="ARBA00000085"/>
    </source>
</evidence>
<dbReference type="GO" id="GO:0000155">
    <property type="term" value="F:phosphorelay sensor kinase activity"/>
    <property type="evidence" value="ECO:0007669"/>
    <property type="project" value="InterPro"/>
</dbReference>
<sequence length="495" mass="49336">MCREPPRGRSGRFGPGTIGTGATGSGNGMTTSADAPWNVLVAVPLLAGAAAVVGAVIHTRRGSPTGTGDVRGRARTRLAVPTAVCALLSFASTAAVAPTDPGAAGGSRSYWSLAETGLLLVLTAAVVRWSPPCAVRAVVPLTVLAVGAWPARTAEGSFLEGAGAVAFWLIPVAVAVAVGAYPRRAAARRLAAVDAARREQRLVLSRDLHDFVAHDISAIVVQAQTARFIAENDPGAGPRQAALALERIERAGLSALASMDRTIALLHGDGDGDGAASANTEALPGPDRLPALVAEFAAIGVTGGPGGVDAVWEADEDAVRALSREAGAAAYRIVAEALTNVRRHAPGAFRIVVRLRLLPPGGPEGVELSITDDGGDGGGGGVIGARDRAGGRGGPTGRQAGPRADGQGEPLWFRRPRRARGAGGLGLPGLAEHVTALGGTFTAGPGLGGGWSVVAVFPRTPPEPCGPSGPSGQSGPSAASGVSGPCAGPASPAPS</sequence>
<keyword evidence="10" id="KW-1133">Transmembrane helix</keyword>
<dbReference type="GO" id="GO:0016020">
    <property type="term" value="C:membrane"/>
    <property type="evidence" value="ECO:0007669"/>
    <property type="project" value="InterPro"/>
</dbReference>
<dbReference type="Gene3D" id="1.20.5.1930">
    <property type="match status" value="1"/>
</dbReference>
<protein>
    <recommendedName>
        <fullName evidence="2">histidine kinase</fullName>
        <ecNumber evidence="2">2.7.13.3</ecNumber>
    </recommendedName>
</protein>
<evidence type="ECO:0000256" key="2">
    <source>
        <dbReference type="ARBA" id="ARBA00012438"/>
    </source>
</evidence>
<geneLocation type="plasmid" evidence="12 13">
    <name>pSCL4</name>
</geneLocation>
<feature type="region of interest" description="Disordered" evidence="9">
    <location>
        <begin position="458"/>
        <end position="495"/>
    </location>
</feature>
<evidence type="ECO:0000256" key="6">
    <source>
        <dbReference type="ARBA" id="ARBA00022777"/>
    </source>
</evidence>
<dbReference type="InterPro" id="IPR011712">
    <property type="entry name" value="Sig_transdc_His_kin_sub3_dim/P"/>
</dbReference>
<keyword evidence="7" id="KW-0067">ATP-binding</keyword>
<evidence type="ECO:0000256" key="5">
    <source>
        <dbReference type="ARBA" id="ARBA00022741"/>
    </source>
</evidence>
<evidence type="ECO:0000313" key="13">
    <source>
        <dbReference type="Proteomes" id="UP000002357"/>
    </source>
</evidence>
<dbReference type="Proteomes" id="UP000002357">
    <property type="component" value="Plasmid pSCL4"/>
</dbReference>
<dbReference type="InterPro" id="IPR050482">
    <property type="entry name" value="Sensor_HK_TwoCompSys"/>
</dbReference>
<keyword evidence="10" id="KW-0472">Membrane</keyword>
<dbReference type="InterPro" id="IPR036890">
    <property type="entry name" value="HATPase_C_sf"/>
</dbReference>
<feature type="transmembrane region" description="Helical" evidence="10">
    <location>
        <begin position="37"/>
        <end position="57"/>
    </location>
</feature>
<evidence type="ECO:0000256" key="10">
    <source>
        <dbReference type="SAM" id="Phobius"/>
    </source>
</evidence>
<dbReference type="PANTHER" id="PTHR24421:SF10">
    <property type="entry name" value="NITRATE_NITRITE SENSOR PROTEIN NARQ"/>
    <property type="match status" value="1"/>
</dbReference>
<dbReference type="GO" id="GO:0005524">
    <property type="term" value="F:ATP binding"/>
    <property type="evidence" value="ECO:0007669"/>
    <property type="project" value="UniProtKB-KW"/>
</dbReference>
<organism evidence="12 13">
    <name type="scientific">Streptomyces clavuligerus</name>
    <dbReference type="NCBI Taxonomy" id="1901"/>
    <lineage>
        <taxon>Bacteria</taxon>
        <taxon>Bacillati</taxon>
        <taxon>Actinomycetota</taxon>
        <taxon>Actinomycetes</taxon>
        <taxon>Kitasatosporales</taxon>
        <taxon>Streptomycetaceae</taxon>
        <taxon>Streptomyces</taxon>
    </lineage>
</organism>
<feature type="region of interest" description="Disordered" evidence="9">
    <location>
        <begin position="370"/>
        <end position="410"/>
    </location>
</feature>
<feature type="transmembrane region" description="Helical" evidence="10">
    <location>
        <begin position="78"/>
        <end position="97"/>
    </location>
</feature>
<feature type="compositionally biased region" description="Low complexity" evidence="9">
    <location>
        <begin position="468"/>
        <end position="495"/>
    </location>
</feature>